<organism evidence="4 5">
    <name type="scientific">Candidatus Nephthysia bennettiae</name>
    <dbReference type="NCBI Taxonomy" id="3127016"/>
    <lineage>
        <taxon>Bacteria</taxon>
        <taxon>Bacillati</taxon>
        <taxon>Candidatus Dormiibacterota</taxon>
        <taxon>Candidatus Dormibacteria</taxon>
        <taxon>Candidatus Dormibacterales</taxon>
        <taxon>Candidatus Dormibacteraceae</taxon>
        <taxon>Candidatus Nephthysia</taxon>
    </lineage>
</organism>
<feature type="binding site" evidence="2">
    <location>
        <position position="162"/>
    </location>
    <ligand>
        <name>Mn(2+)</name>
        <dbReference type="ChEBI" id="CHEBI:29035"/>
        <label>2</label>
    </ligand>
</feature>
<dbReference type="PANTHER" id="PTHR11014">
    <property type="entry name" value="PEPTIDASE M20 FAMILY MEMBER"/>
    <property type="match status" value="1"/>
</dbReference>
<dbReference type="PANTHER" id="PTHR11014:SF63">
    <property type="entry name" value="METALLOPEPTIDASE, PUTATIVE (AFU_ORTHOLOGUE AFUA_6G09600)-RELATED"/>
    <property type="match status" value="1"/>
</dbReference>
<dbReference type="GO" id="GO:0019877">
    <property type="term" value="P:diaminopimelate biosynthetic process"/>
    <property type="evidence" value="ECO:0007669"/>
    <property type="project" value="UniProtKB-ARBA"/>
</dbReference>
<dbReference type="InterPro" id="IPR011650">
    <property type="entry name" value="Peptidase_M20_dimer"/>
</dbReference>
<keyword evidence="2" id="KW-0479">Metal-binding</keyword>
<dbReference type="FunFam" id="3.30.70.360:FF:000001">
    <property type="entry name" value="N-acetyldiaminopimelate deacetylase"/>
    <property type="match status" value="1"/>
</dbReference>
<comment type="cofactor">
    <cofactor evidence="2">
        <name>Mn(2+)</name>
        <dbReference type="ChEBI" id="CHEBI:29035"/>
    </cofactor>
    <text evidence="2">The Mn(2+) ion enhances activity.</text>
</comment>
<reference evidence="4" key="1">
    <citation type="submission" date="2020-10" db="EMBL/GenBank/DDBJ databases">
        <title>Ca. Dormibacterota MAGs.</title>
        <authorList>
            <person name="Montgomery K."/>
        </authorList>
    </citation>
    <scope>NUCLEOTIDE SEQUENCE [LARGE SCALE GENOMIC DNA]</scope>
    <source>
        <strain evidence="4">SC8812_S17_10</strain>
    </source>
</reference>
<dbReference type="SUPFAM" id="SSF55031">
    <property type="entry name" value="Bacterial exopeptidase dimerisation domain"/>
    <property type="match status" value="1"/>
</dbReference>
<feature type="binding site" evidence="2">
    <location>
        <position position="103"/>
    </location>
    <ligand>
        <name>Mn(2+)</name>
        <dbReference type="ChEBI" id="CHEBI:29035"/>
        <label>2</label>
    </ligand>
</feature>
<dbReference type="Gene3D" id="3.30.70.360">
    <property type="match status" value="1"/>
</dbReference>
<gene>
    <name evidence="4" type="ORF">JF922_15715</name>
</gene>
<dbReference type="Pfam" id="PF01546">
    <property type="entry name" value="Peptidase_M20"/>
    <property type="match status" value="1"/>
</dbReference>
<dbReference type="InterPro" id="IPR036264">
    <property type="entry name" value="Bact_exopeptidase_dim_dom"/>
</dbReference>
<dbReference type="EMBL" id="JAEKNR010000155">
    <property type="protein sequence ID" value="MBJ7599512.1"/>
    <property type="molecule type" value="Genomic_DNA"/>
</dbReference>
<dbReference type="SUPFAM" id="SSF53187">
    <property type="entry name" value="Zn-dependent exopeptidases"/>
    <property type="match status" value="1"/>
</dbReference>
<keyword evidence="5" id="KW-1185">Reference proteome</keyword>
<keyword evidence="1" id="KW-0378">Hydrolase</keyword>
<keyword evidence="2" id="KW-0464">Manganese</keyword>
<dbReference type="NCBIfam" id="TIGR01891">
    <property type="entry name" value="amidohydrolases"/>
    <property type="match status" value="1"/>
</dbReference>
<accession>A0A934NEH1</accession>
<comment type="caution">
    <text evidence="4">The sequence shown here is derived from an EMBL/GenBank/DDBJ whole genome shotgun (WGS) entry which is preliminary data.</text>
</comment>
<dbReference type="Proteomes" id="UP000612893">
    <property type="component" value="Unassembled WGS sequence"/>
</dbReference>
<sequence>MRWSERVDAELEKELVQWRRHLHSKPELSFQEHETTEFIGSLLAGWGIEIDRPLDTGLVGRVRGSEPGPVVAVRADIDALPVQEENDADFASTVSGRMHACGHDGHTAILLGLARTLSELRPQLCGEIRLVFQPAEEVVASGARQFVDVGVLDGVAAMLGLHLWSGLDVGSISLRGGAVMASTDEFRVTVLGSGGHGAMPHQATDSLVIASSLVGELQTLVSRRIDPLDPAVVSVGSFHAGTAFNVIPSAAELTGTVRTLSEPVRALIERELGQIATSHVQAGGARAEVRYLRGNPTLVNDAGLVEVLRPALAAVDGVEIVSLPPSMGGEDFAYYSQVVPCVFAFIGARNPEIGADFPHHHPRFSIDERSLGIGLRFFLAGVERLNSCSERLPRFSKA</sequence>
<evidence type="ECO:0000313" key="5">
    <source>
        <dbReference type="Proteomes" id="UP000612893"/>
    </source>
</evidence>
<evidence type="ECO:0000256" key="2">
    <source>
        <dbReference type="PIRSR" id="PIRSR005962-1"/>
    </source>
</evidence>
<feature type="domain" description="Peptidase M20 dimerisation" evidence="3">
    <location>
        <begin position="185"/>
        <end position="276"/>
    </location>
</feature>
<feature type="binding site" evidence="2">
    <location>
        <position position="137"/>
    </location>
    <ligand>
        <name>Mn(2+)</name>
        <dbReference type="ChEBI" id="CHEBI:29035"/>
        <label>2</label>
    </ligand>
</feature>
<feature type="binding site" evidence="2">
    <location>
        <position position="360"/>
    </location>
    <ligand>
        <name>Mn(2+)</name>
        <dbReference type="ChEBI" id="CHEBI:29035"/>
        <label>2</label>
    </ligand>
</feature>
<evidence type="ECO:0000313" key="4">
    <source>
        <dbReference type="EMBL" id="MBJ7599512.1"/>
    </source>
</evidence>
<evidence type="ECO:0000259" key="3">
    <source>
        <dbReference type="Pfam" id="PF07687"/>
    </source>
</evidence>
<dbReference type="GO" id="GO:0050118">
    <property type="term" value="F:N-acetyldiaminopimelate deacetylase activity"/>
    <property type="evidence" value="ECO:0007669"/>
    <property type="project" value="UniProtKB-ARBA"/>
</dbReference>
<dbReference type="Pfam" id="PF07687">
    <property type="entry name" value="M20_dimer"/>
    <property type="match status" value="1"/>
</dbReference>
<protein>
    <submittedName>
        <fullName evidence="4">Amidohydrolase</fullName>
    </submittedName>
</protein>
<dbReference type="Gene3D" id="3.40.630.10">
    <property type="entry name" value="Zn peptidases"/>
    <property type="match status" value="1"/>
</dbReference>
<proteinExistence type="predicted"/>
<dbReference type="GO" id="GO:0046872">
    <property type="term" value="F:metal ion binding"/>
    <property type="evidence" value="ECO:0007669"/>
    <property type="project" value="UniProtKB-KW"/>
</dbReference>
<evidence type="ECO:0000256" key="1">
    <source>
        <dbReference type="ARBA" id="ARBA00022801"/>
    </source>
</evidence>
<dbReference type="InterPro" id="IPR002933">
    <property type="entry name" value="Peptidase_M20"/>
</dbReference>
<name>A0A934NEH1_9BACT</name>
<dbReference type="AlphaFoldDB" id="A0A934NEH1"/>
<feature type="binding site" evidence="2">
    <location>
        <position position="101"/>
    </location>
    <ligand>
        <name>Mn(2+)</name>
        <dbReference type="ChEBI" id="CHEBI:29035"/>
        <label>2</label>
    </ligand>
</feature>
<dbReference type="PIRSF" id="PIRSF005962">
    <property type="entry name" value="Pept_M20D_amidohydro"/>
    <property type="match status" value="1"/>
</dbReference>
<dbReference type="InterPro" id="IPR017439">
    <property type="entry name" value="Amidohydrolase"/>
</dbReference>
<dbReference type="RefSeq" id="WP_338203023.1">
    <property type="nucleotide sequence ID" value="NZ_JAEKNR010000155.1"/>
</dbReference>